<organism evidence="11">
    <name type="scientific">Echinostoma caproni</name>
    <dbReference type="NCBI Taxonomy" id="27848"/>
    <lineage>
        <taxon>Eukaryota</taxon>
        <taxon>Metazoa</taxon>
        <taxon>Spiralia</taxon>
        <taxon>Lophotrochozoa</taxon>
        <taxon>Platyhelminthes</taxon>
        <taxon>Trematoda</taxon>
        <taxon>Digenea</taxon>
        <taxon>Plagiorchiida</taxon>
        <taxon>Echinostomata</taxon>
        <taxon>Echinostomatoidea</taxon>
        <taxon>Echinostomatidae</taxon>
        <taxon>Echinostoma</taxon>
    </lineage>
</organism>
<dbReference type="WBParaSite" id="ECPE_0000813701-mRNA-1">
    <property type="protein sequence ID" value="ECPE_0000813701-mRNA-1"/>
    <property type="gene ID" value="ECPE_0000813701"/>
</dbReference>
<keyword evidence="3 8" id="KW-0812">Transmembrane</keyword>
<dbReference type="PANTHER" id="PTHR11958:SF63">
    <property type="entry name" value="AMINO ACID TRANSPORTER"/>
    <property type="match status" value="1"/>
</dbReference>
<keyword evidence="4 8" id="KW-0769">Symport</keyword>
<evidence type="ECO:0000256" key="1">
    <source>
        <dbReference type="ARBA" id="ARBA00004141"/>
    </source>
</evidence>
<comment type="similarity">
    <text evidence="8">Belongs to the dicarboxylate/amino acid:cation symporter (DAACS) (TC 2.A.23) family.</text>
</comment>
<dbReference type="GO" id="GO:0005886">
    <property type="term" value="C:plasma membrane"/>
    <property type="evidence" value="ECO:0007669"/>
    <property type="project" value="TreeGrafter"/>
</dbReference>
<dbReference type="PANTHER" id="PTHR11958">
    <property type="entry name" value="SODIUM/DICARBOXYLATE SYMPORTER-RELATED"/>
    <property type="match status" value="1"/>
</dbReference>
<comment type="caution">
    <text evidence="8">Lacks conserved residue(s) required for the propagation of feature annotation.</text>
</comment>
<reference evidence="9 10" key="2">
    <citation type="submission" date="2018-11" db="EMBL/GenBank/DDBJ databases">
        <authorList>
            <consortium name="Pathogen Informatics"/>
        </authorList>
    </citation>
    <scope>NUCLEOTIDE SEQUENCE [LARGE SCALE GENOMIC DNA]</scope>
    <source>
        <strain evidence="9 10">Egypt</strain>
    </source>
</reference>
<evidence type="ECO:0000256" key="6">
    <source>
        <dbReference type="ARBA" id="ARBA00023136"/>
    </source>
</evidence>
<dbReference type="GO" id="GO:0015175">
    <property type="term" value="F:neutral L-amino acid transmembrane transporter activity"/>
    <property type="evidence" value="ECO:0007669"/>
    <property type="project" value="TreeGrafter"/>
</dbReference>
<evidence type="ECO:0000256" key="5">
    <source>
        <dbReference type="ARBA" id="ARBA00022989"/>
    </source>
</evidence>
<dbReference type="InterPro" id="IPR001991">
    <property type="entry name" value="Na-dicarboxylate_symporter"/>
</dbReference>
<dbReference type="PROSITE" id="PS00713">
    <property type="entry name" value="NA_DICARBOXYL_SYMP_1"/>
    <property type="match status" value="1"/>
</dbReference>
<proteinExistence type="inferred from homology"/>
<protein>
    <recommendedName>
        <fullName evidence="8">Amino acid transporter</fullName>
    </recommendedName>
</protein>
<dbReference type="GO" id="GO:0015501">
    <property type="term" value="F:glutamate:sodium symporter activity"/>
    <property type="evidence" value="ECO:0007669"/>
    <property type="project" value="TreeGrafter"/>
</dbReference>
<feature type="transmembrane region" description="Helical" evidence="8">
    <location>
        <begin position="57"/>
        <end position="77"/>
    </location>
</feature>
<keyword evidence="5 8" id="KW-1133">Transmembrane helix</keyword>
<accession>A0A183AMD0</accession>
<dbReference type="EMBL" id="UZAN01045535">
    <property type="protein sequence ID" value="VDP82800.1"/>
    <property type="molecule type" value="Genomic_DNA"/>
</dbReference>
<evidence type="ECO:0000313" key="11">
    <source>
        <dbReference type="WBParaSite" id="ECPE_0000813701-mRNA-1"/>
    </source>
</evidence>
<keyword evidence="10" id="KW-1185">Reference proteome</keyword>
<dbReference type="InterPro" id="IPR018107">
    <property type="entry name" value="Na-dicarboxylate_symporter_CS"/>
</dbReference>
<dbReference type="InterPro" id="IPR050746">
    <property type="entry name" value="DAACS"/>
</dbReference>
<dbReference type="InterPro" id="IPR036458">
    <property type="entry name" value="Na:dicarbo_symporter_sf"/>
</dbReference>
<feature type="transmembrane region" description="Helical" evidence="8">
    <location>
        <begin position="16"/>
        <end position="37"/>
    </location>
</feature>
<evidence type="ECO:0000256" key="3">
    <source>
        <dbReference type="ARBA" id="ARBA00022692"/>
    </source>
</evidence>
<reference evidence="11" key="1">
    <citation type="submission" date="2016-06" db="UniProtKB">
        <authorList>
            <consortium name="WormBaseParasite"/>
        </authorList>
    </citation>
    <scope>IDENTIFICATION</scope>
</reference>
<evidence type="ECO:0000256" key="4">
    <source>
        <dbReference type="ARBA" id="ARBA00022847"/>
    </source>
</evidence>
<evidence type="ECO:0000313" key="9">
    <source>
        <dbReference type="EMBL" id="VDP82800.1"/>
    </source>
</evidence>
<comment type="subcellular location">
    <subcellularLocation>
        <location evidence="1 8">Membrane</location>
        <topology evidence="1 8">Multi-pass membrane protein</topology>
    </subcellularLocation>
</comment>
<evidence type="ECO:0000313" key="10">
    <source>
        <dbReference type="Proteomes" id="UP000272942"/>
    </source>
</evidence>
<name>A0A183AMD0_9TREM</name>
<sequence>MLQVRNWLKVSDNLKLFLMILAVILGVLIGALVKYLVPNVSSRTATLVGYPGELLMNMLKMLIIPLIVSTLISGKFIRERIVRTAEETNRKTADVLRKTKVTS</sequence>
<dbReference type="Pfam" id="PF00375">
    <property type="entry name" value="SDF"/>
    <property type="match status" value="1"/>
</dbReference>
<evidence type="ECO:0000256" key="2">
    <source>
        <dbReference type="ARBA" id="ARBA00022448"/>
    </source>
</evidence>
<dbReference type="PRINTS" id="PR00173">
    <property type="entry name" value="EDTRNSPORT"/>
</dbReference>
<dbReference type="Gene3D" id="1.10.3860.10">
    <property type="entry name" value="Sodium:dicarboxylate symporter"/>
    <property type="match status" value="1"/>
</dbReference>
<dbReference type="GO" id="GO:0005313">
    <property type="term" value="F:L-glutamate transmembrane transporter activity"/>
    <property type="evidence" value="ECO:0007669"/>
    <property type="project" value="TreeGrafter"/>
</dbReference>
<evidence type="ECO:0000256" key="8">
    <source>
        <dbReference type="RuleBase" id="RU361216"/>
    </source>
</evidence>
<dbReference type="SUPFAM" id="SSF118215">
    <property type="entry name" value="Proton glutamate symport protein"/>
    <property type="match status" value="1"/>
</dbReference>
<dbReference type="OrthoDB" id="6284679at2759"/>
<dbReference type="AlphaFoldDB" id="A0A183AMD0"/>
<gene>
    <name evidence="9" type="ORF">ECPE_LOCUS8116</name>
</gene>
<keyword evidence="2 8" id="KW-0813">Transport</keyword>
<evidence type="ECO:0000256" key="7">
    <source>
        <dbReference type="ARBA" id="ARBA00023180"/>
    </source>
</evidence>
<keyword evidence="7" id="KW-0325">Glycoprotein</keyword>
<keyword evidence="6 8" id="KW-0472">Membrane</keyword>
<dbReference type="Proteomes" id="UP000272942">
    <property type="component" value="Unassembled WGS sequence"/>
</dbReference>